<evidence type="ECO:0000256" key="1">
    <source>
        <dbReference type="SAM" id="SignalP"/>
    </source>
</evidence>
<dbReference type="OrthoDB" id="4824377at2"/>
<dbReference type="EMBL" id="CP035491">
    <property type="protein sequence ID" value="QAY72430.1"/>
    <property type="molecule type" value="Genomic_DNA"/>
</dbReference>
<dbReference type="KEGG" id="agf:ET445_02810"/>
<protein>
    <recommendedName>
        <fullName evidence="4">BMP family ABC transporter substrate-binding protein</fullName>
    </recommendedName>
</protein>
<dbReference type="Gene3D" id="3.40.50.1970">
    <property type="match status" value="1"/>
</dbReference>
<feature type="signal peptide" evidence="1">
    <location>
        <begin position="1"/>
        <end position="27"/>
    </location>
</feature>
<keyword evidence="1" id="KW-0732">Signal</keyword>
<dbReference type="PROSITE" id="PS51257">
    <property type="entry name" value="PROKAR_LIPOPROTEIN"/>
    <property type="match status" value="1"/>
</dbReference>
<evidence type="ECO:0008006" key="4">
    <source>
        <dbReference type="Google" id="ProtNLM"/>
    </source>
</evidence>
<name>A0A4P6F8K9_9MICO</name>
<organism evidence="2 3">
    <name type="scientific">Agromyces protaetiae</name>
    <dbReference type="NCBI Taxonomy" id="2509455"/>
    <lineage>
        <taxon>Bacteria</taxon>
        <taxon>Bacillati</taxon>
        <taxon>Actinomycetota</taxon>
        <taxon>Actinomycetes</taxon>
        <taxon>Micrococcales</taxon>
        <taxon>Microbacteriaceae</taxon>
        <taxon>Agromyces</taxon>
    </lineage>
</organism>
<evidence type="ECO:0000313" key="2">
    <source>
        <dbReference type="EMBL" id="QAY72430.1"/>
    </source>
</evidence>
<gene>
    <name evidence="2" type="ORF">ET445_02810</name>
</gene>
<feature type="chain" id="PRO_5038451542" description="BMP family ABC transporter substrate-binding protein" evidence="1">
    <location>
        <begin position="28"/>
        <end position="218"/>
    </location>
</feature>
<keyword evidence="3" id="KW-1185">Reference proteome</keyword>
<evidence type="ECO:0000313" key="3">
    <source>
        <dbReference type="Proteomes" id="UP000291259"/>
    </source>
</evidence>
<reference evidence="2 3" key="1">
    <citation type="submission" date="2019-01" db="EMBL/GenBank/DDBJ databases">
        <title>Genome sequencing of strain FW100M-8.</title>
        <authorList>
            <person name="Heo J."/>
            <person name="Kim S.-J."/>
            <person name="Kim J.-S."/>
            <person name="Hong S.-B."/>
            <person name="Kwon S.-W."/>
        </authorList>
    </citation>
    <scope>NUCLEOTIDE SEQUENCE [LARGE SCALE GENOMIC DNA]</scope>
    <source>
        <strain evidence="2 3">FW100M-8</strain>
    </source>
</reference>
<sequence>MHRFPTAATRAATSVALVAALAGCSSAPLSGGIAAGVDPAFLGGGPMPTPEATIEPHPGSWETIDVPDDFSVIMIVADESAATTTIADAVEAWADRENVDLDTLTAANDDELIDRIAEATAAAPDVVIGAGAGVVDEFAYGTAGHLDQQYLVVGAQLGEPTENVTAAIWPGATFRGTGITDDEQDASAVTPARALDAVSAGVASILQGLTGIVVSLPA</sequence>
<dbReference type="AlphaFoldDB" id="A0A4P6F8K9"/>
<dbReference type="Proteomes" id="UP000291259">
    <property type="component" value="Chromosome"/>
</dbReference>
<accession>A0A4P6F8K9</accession>
<proteinExistence type="predicted"/>
<dbReference type="RefSeq" id="WP_129188646.1">
    <property type="nucleotide sequence ID" value="NZ_CP035491.1"/>
</dbReference>